<feature type="chain" id="PRO_5047384087" evidence="1">
    <location>
        <begin position="27"/>
        <end position="277"/>
    </location>
</feature>
<evidence type="ECO:0000313" key="3">
    <source>
        <dbReference type="Proteomes" id="UP001597295"/>
    </source>
</evidence>
<organism evidence="2 3">
    <name type="scientific">Lacibacterium aquatile</name>
    <dbReference type="NCBI Taxonomy" id="1168082"/>
    <lineage>
        <taxon>Bacteria</taxon>
        <taxon>Pseudomonadati</taxon>
        <taxon>Pseudomonadota</taxon>
        <taxon>Alphaproteobacteria</taxon>
        <taxon>Rhodospirillales</taxon>
        <taxon>Rhodospirillaceae</taxon>
    </lineage>
</organism>
<dbReference type="Proteomes" id="UP001597295">
    <property type="component" value="Unassembled WGS sequence"/>
</dbReference>
<keyword evidence="1" id="KW-0732">Signal</keyword>
<dbReference type="EMBL" id="JBHUIP010000013">
    <property type="protein sequence ID" value="MFD2264355.1"/>
    <property type="molecule type" value="Genomic_DNA"/>
</dbReference>
<reference evidence="3" key="1">
    <citation type="journal article" date="2019" name="Int. J. Syst. Evol. Microbiol.">
        <title>The Global Catalogue of Microorganisms (GCM) 10K type strain sequencing project: providing services to taxonomists for standard genome sequencing and annotation.</title>
        <authorList>
            <consortium name="The Broad Institute Genomics Platform"/>
            <consortium name="The Broad Institute Genome Sequencing Center for Infectious Disease"/>
            <person name="Wu L."/>
            <person name="Ma J."/>
        </authorList>
    </citation>
    <scope>NUCLEOTIDE SEQUENCE [LARGE SCALE GENOMIC DNA]</scope>
    <source>
        <strain evidence="3">CGMCC 1.19062</strain>
    </source>
</reference>
<accession>A0ABW5DYR1</accession>
<sequence>MKIPPVLAQIFLCALMTMLWTGDLQAQQIEPERCRTRKLEDIPAEEMRRMGEVIRNQGRARIEYPPPPAKPWNPQEEDGYFISDQGRTHPGLASWRYRHYTPCPQKRADDQMREYGGHTEGIFHTLAPQSVLGPDRNGERVVQAALEIGKTITDMGYEFDGIFFTVHVVDDRVWNSFQKQFREKLAKGSPEDWADIEECKQRLVVEYGDYVPSRCIQFTYYRTKHLATPGGKIADFIDVYTISNDAFAKSLKDECTASADTSRLCKSILTAKRGGKL</sequence>
<proteinExistence type="predicted"/>
<evidence type="ECO:0000313" key="2">
    <source>
        <dbReference type="EMBL" id="MFD2264355.1"/>
    </source>
</evidence>
<comment type="caution">
    <text evidence="2">The sequence shown here is derived from an EMBL/GenBank/DDBJ whole genome shotgun (WGS) entry which is preliminary data.</text>
</comment>
<name>A0ABW5DYR1_9PROT</name>
<gene>
    <name evidence="2" type="ORF">ACFSM5_15735</name>
</gene>
<feature type="signal peptide" evidence="1">
    <location>
        <begin position="1"/>
        <end position="26"/>
    </location>
</feature>
<dbReference type="RefSeq" id="WP_379877438.1">
    <property type="nucleotide sequence ID" value="NZ_JBHUIP010000013.1"/>
</dbReference>
<keyword evidence="3" id="KW-1185">Reference proteome</keyword>
<protein>
    <submittedName>
        <fullName evidence="2">Uncharacterized protein</fullName>
    </submittedName>
</protein>
<evidence type="ECO:0000256" key="1">
    <source>
        <dbReference type="SAM" id="SignalP"/>
    </source>
</evidence>